<accession>A0A317KGP9</accession>
<dbReference type="PANTHER" id="PTHR43099">
    <property type="entry name" value="UPF0053 PROTEIN YRKA"/>
    <property type="match status" value="1"/>
</dbReference>
<sequence>MREAGGPGLRRRPSARPRREPGPVARTVARLVVRAADGATRLVTDLLGASPAAGRERISEAELRDLVAANTVLDPDERRIIDEVLVAGARLVREVMMPRTEVVFLSARQTIGEAEALVRIETHTRYPVVDGTHDDVVGFVHLRDVLLRPDLDPCTTIGELTREVKQLPGSKRVLAALTEMRREGHHLAVVVDEYGGTAGIVTLEDLIEELVGEIHDGNPEPVHAGLPAVVDGRLNLADFAERTGVPIPTGPYETVGGYVMAALGRLPVAGDEVPVTPADAPEPVEPGGGWLLRVLALEGRRVSRLAVSAARLPEQRREVTAPVTAAERRPASPS</sequence>
<dbReference type="Gene3D" id="3.10.580.10">
    <property type="entry name" value="CBS-domain"/>
    <property type="match status" value="1"/>
</dbReference>
<dbReference type="InterPro" id="IPR005170">
    <property type="entry name" value="Transptr-assoc_dom"/>
</dbReference>
<dbReference type="Proteomes" id="UP000245683">
    <property type="component" value="Unassembled WGS sequence"/>
</dbReference>
<dbReference type="RefSeq" id="WP_109943175.1">
    <property type="nucleotide sequence ID" value="NZ_QGGF01000352.1"/>
</dbReference>
<keyword evidence="1" id="KW-0677">Repeat</keyword>
<dbReference type="Pfam" id="PF00571">
    <property type="entry name" value="CBS"/>
    <property type="match status" value="2"/>
</dbReference>
<dbReference type="AlphaFoldDB" id="A0A317KGP9"/>
<keyword evidence="2 3" id="KW-0129">CBS domain</keyword>
<dbReference type="InterPro" id="IPR051676">
    <property type="entry name" value="UPF0053_domain"/>
</dbReference>
<dbReference type="SMART" id="SM01091">
    <property type="entry name" value="CorC_HlyC"/>
    <property type="match status" value="1"/>
</dbReference>
<dbReference type="EMBL" id="QGSV01000070">
    <property type="protein sequence ID" value="PWU52311.1"/>
    <property type="molecule type" value="Genomic_DNA"/>
</dbReference>
<name>A0A317KGP9_9ACTN</name>
<dbReference type="InterPro" id="IPR000644">
    <property type="entry name" value="CBS_dom"/>
</dbReference>
<feature type="region of interest" description="Disordered" evidence="4">
    <location>
        <begin position="314"/>
        <end position="334"/>
    </location>
</feature>
<proteinExistence type="predicted"/>
<comment type="caution">
    <text evidence="6">The sequence shown here is derived from an EMBL/GenBank/DDBJ whole genome shotgun (WGS) entry which is preliminary data.</text>
</comment>
<dbReference type="OrthoDB" id="110231at2"/>
<evidence type="ECO:0000256" key="4">
    <source>
        <dbReference type="SAM" id="MobiDB-lite"/>
    </source>
</evidence>
<evidence type="ECO:0000256" key="2">
    <source>
        <dbReference type="ARBA" id="ARBA00023122"/>
    </source>
</evidence>
<feature type="region of interest" description="Disordered" evidence="4">
    <location>
        <begin position="1"/>
        <end position="23"/>
    </location>
</feature>
<dbReference type="GO" id="GO:0050660">
    <property type="term" value="F:flavin adenine dinucleotide binding"/>
    <property type="evidence" value="ECO:0007669"/>
    <property type="project" value="InterPro"/>
</dbReference>
<evidence type="ECO:0000256" key="1">
    <source>
        <dbReference type="ARBA" id="ARBA00022737"/>
    </source>
</evidence>
<feature type="domain" description="CBS" evidence="5">
    <location>
        <begin position="96"/>
        <end position="157"/>
    </location>
</feature>
<keyword evidence="7" id="KW-1185">Reference proteome</keyword>
<dbReference type="Gene3D" id="3.30.465.10">
    <property type="match status" value="1"/>
</dbReference>
<dbReference type="CDD" id="cd04590">
    <property type="entry name" value="CBS_pair_CorC_HlyC_assoc"/>
    <property type="match status" value="1"/>
</dbReference>
<dbReference type="Pfam" id="PF03471">
    <property type="entry name" value="CorC_HlyC"/>
    <property type="match status" value="1"/>
</dbReference>
<feature type="domain" description="CBS" evidence="5">
    <location>
        <begin position="160"/>
        <end position="220"/>
    </location>
</feature>
<evidence type="ECO:0000259" key="5">
    <source>
        <dbReference type="PROSITE" id="PS51371"/>
    </source>
</evidence>
<dbReference type="InterPro" id="IPR044751">
    <property type="entry name" value="Ion_transp-like_CBS"/>
</dbReference>
<dbReference type="SMART" id="SM00116">
    <property type="entry name" value="CBS"/>
    <property type="match status" value="2"/>
</dbReference>
<dbReference type="InterPro" id="IPR016169">
    <property type="entry name" value="FAD-bd_PCMH_sub2"/>
</dbReference>
<dbReference type="SUPFAM" id="SSF56176">
    <property type="entry name" value="FAD-binding/transporter-associated domain-like"/>
    <property type="match status" value="1"/>
</dbReference>
<dbReference type="FunFam" id="3.10.580.10:FF:000002">
    <property type="entry name" value="Magnesium/cobalt efflux protein CorC"/>
    <property type="match status" value="1"/>
</dbReference>
<protein>
    <submittedName>
        <fullName evidence="6">Ion transporter</fullName>
    </submittedName>
</protein>
<organism evidence="6 7">
    <name type="scientific">Micromonospora globispora</name>
    <dbReference type="NCBI Taxonomy" id="1450148"/>
    <lineage>
        <taxon>Bacteria</taxon>
        <taxon>Bacillati</taxon>
        <taxon>Actinomycetota</taxon>
        <taxon>Actinomycetes</taxon>
        <taxon>Micromonosporales</taxon>
        <taxon>Micromonosporaceae</taxon>
        <taxon>Micromonospora</taxon>
    </lineage>
</organism>
<dbReference type="PANTHER" id="PTHR43099:SF5">
    <property type="entry name" value="HLYC_CORC FAMILY TRANSPORTER"/>
    <property type="match status" value="1"/>
</dbReference>
<evidence type="ECO:0000313" key="7">
    <source>
        <dbReference type="Proteomes" id="UP000245683"/>
    </source>
</evidence>
<gene>
    <name evidence="6" type="ORF">DLJ46_03295</name>
</gene>
<dbReference type="InterPro" id="IPR046342">
    <property type="entry name" value="CBS_dom_sf"/>
</dbReference>
<dbReference type="InterPro" id="IPR036318">
    <property type="entry name" value="FAD-bd_PCMH-like_sf"/>
</dbReference>
<reference evidence="7" key="1">
    <citation type="submission" date="2018-05" db="EMBL/GenBank/DDBJ databases">
        <title>Micromonospora globispora sp. nov. and Micromonospora rugosa sp. nov., isolated from marine sediment.</title>
        <authorList>
            <person name="Carro L."/>
            <person name="Aysel V."/>
            <person name="Cetin D."/>
            <person name="Igual J.M."/>
            <person name="Klenk H.-P."/>
            <person name="Trujillo M.E."/>
            <person name="Sahin N."/>
        </authorList>
    </citation>
    <scope>NUCLEOTIDE SEQUENCE [LARGE SCALE GENOMIC DNA]</scope>
    <source>
        <strain evidence="7">S2904</strain>
    </source>
</reference>
<evidence type="ECO:0000256" key="3">
    <source>
        <dbReference type="PROSITE-ProRule" id="PRU00703"/>
    </source>
</evidence>
<evidence type="ECO:0000313" key="6">
    <source>
        <dbReference type="EMBL" id="PWU52311.1"/>
    </source>
</evidence>
<dbReference type="SUPFAM" id="SSF54631">
    <property type="entry name" value="CBS-domain pair"/>
    <property type="match status" value="1"/>
</dbReference>
<dbReference type="PROSITE" id="PS51371">
    <property type="entry name" value="CBS"/>
    <property type="match status" value="2"/>
</dbReference>